<protein>
    <submittedName>
        <fullName evidence="2">Uncharacterized protein</fullName>
    </submittedName>
</protein>
<dbReference type="EMBL" id="FJ809786">
    <property type="protein sequence ID" value="ACY06275.1"/>
    <property type="molecule type" value="Genomic_DNA"/>
</dbReference>
<name>D3U9X4_9ACTN</name>
<sequence>MARPTSRAARGGSQRPPPIRSTLTGRDAGASPGAGDLLVRQYCERSEDSPWGAGEWRNSAQWERGGTRSPTGPASDRVAQRFGLAVGAAVMQAGDSRDGPARSGSARVSRDD</sequence>
<accession>D3U9X4</accession>
<proteinExistence type="predicted"/>
<evidence type="ECO:0000313" key="2">
    <source>
        <dbReference type="EMBL" id="ACY06275.1"/>
    </source>
</evidence>
<reference evidence="2" key="1">
    <citation type="journal article" date="2010" name="Mol. Biosyst.">
        <title>Cloning, sequencing and characterization of the biosynthetic gene cluster of sanglifehrin A, a potent cyclophilin inhibitor.</title>
        <authorList>
            <person name="Qu X."/>
            <person name="Jiang N."/>
            <person name="Xu F."/>
            <person name="Shao L."/>
            <person name="Tang G."/>
            <person name="Wilkinson B."/>
            <person name="Liu W."/>
        </authorList>
    </citation>
    <scope>NUCLEOTIDE SEQUENCE</scope>
    <source>
        <strain evidence="2">DSM 9954</strain>
    </source>
</reference>
<feature type="region of interest" description="Disordered" evidence="1">
    <location>
        <begin position="1"/>
        <end position="75"/>
    </location>
</feature>
<evidence type="ECO:0000256" key="1">
    <source>
        <dbReference type="SAM" id="MobiDB-lite"/>
    </source>
</evidence>
<dbReference type="AlphaFoldDB" id="D3U9X4"/>
<feature type="region of interest" description="Disordered" evidence="1">
    <location>
        <begin position="91"/>
        <end position="112"/>
    </location>
</feature>
<organism evidence="2">
    <name type="scientific">Streptomyces flaveolus</name>
    <dbReference type="NCBI Taxonomy" id="67297"/>
    <lineage>
        <taxon>Bacteria</taxon>
        <taxon>Bacillati</taxon>
        <taxon>Actinomycetota</taxon>
        <taxon>Actinomycetes</taxon>
        <taxon>Kitasatosporales</taxon>
        <taxon>Streptomycetaceae</taxon>
        <taxon>Streptomyces</taxon>
    </lineage>
</organism>